<reference evidence="11" key="1">
    <citation type="submission" date="2022-11" db="UniProtKB">
        <authorList>
            <consortium name="WormBaseParasite"/>
        </authorList>
    </citation>
    <scope>IDENTIFICATION</scope>
</reference>
<dbReference type="GO" id="GO:0004016">
    <property type="term" value="F:adenylate cyclase activity"/>
    <property type="evidence" value="ECO:0007669"/>
    <property type="project" value="TreeGrafter"/>
</dbReference>
<dbReference type="InterPro" id="IPR029787">
    <property type="entry name" value="Nucleotide_cyclase"/>
</dbReference>
<dbReference type="GO" id="GO:0004383">
    <property type="term" value="F:guanylate cyclase activity"/>
    <property type="evidence" value="ECO:0007669"/>
    <property type="project" value="UniProtKB-EC"/>
</dbReference>
<dbReference type="SMART" id="SM00044">
    <property type="entry name" value="CYCc"/>
    <property type="match status" value="1"/>
</dbReference>
<evidence type="ECO:0000256" key="7">
    <source>
        <dbReference type="ARBA" id="ARBA00023180"/>
    </source>
</evidence>
<keyword evidence="5" id="KW-1133">Transmembrane helix</keyword>
<evidence type="ECO:0000256" key="1">
    <source>
        <dbReference type="ARBA" id="ARBA00001436"/>
    </source>
</evidence>
<keyword evidence="10" id="KW-1185">Reference proteome</keyword>
<evidence type="ECO:0000259" key="9">
    <source>
        <dbReference type="PROSITE" id="PS50125"/>
    </source>
</evidence>
<evidence type="ECO:0000256" key="3">
    <source>
        <dbReference type="ARBA" id="ARBA00022692"/>
    </source>
</evidence>
<dbReference type="PANTHER" id="PTHR11920">
    <property type="entry name" value="GUANYLYL CYCLASE"/>
    <property type="match status" value="1"/>
</dbReference>
<dbReference type="AlphaFoldDB" id="A0A914WE80"/>
<keyword evidence="7" id="KW-0325">Glycoprotein</keyword>
<organism evidence="10 11">
    <name type="scientific">Plectus sambesii</name>
    <dbReference type="NCBI Taxonomy" id="2011161"/>
    <lineage>
        <taxon>Eukaryota</taxon>
        <taxon>Metazoa</taxon>
        <taxon>Ecdysozoa</taxon>
        <taxon>Nematoda</taxon>
        <taxon>Chromadorea</taxon>
        <taxon>Plectida</taxon>
        <taxon>Plectina</taxon>
        <taxon>Plectoidea</taxon>
        <taxon>Plectidae</taxon>
        <taxon>Plectus</taxon>
    </lineage>
</organism>
<dbReference type="GO" id="GO:0035556">
    <property type="term" value="P:intracellular signal transduction"/>
    <property type="evidence" value="ECO:0007669"/>
    <property type="project" value="InterPro"/>
</dbReference>
<dbReference type="PANTHER" id="PTHR11920:SF335">
    <property type="entry name" value="GUANYLATE CYCLASE"/>
    <property type="match status" value="1"/>
</dbReference>
<dbReference type="CDD" id="cd07302">
    <property type="entry name" value="CHD"/>
    <property type="match status" value="1"/>
</dbReference>
<evidence type="ECO:0000256" key="8">
    <source>
        <dbReference type="ARBA" id="ARBA00023239"/>
    </source>
</evidence>
<sequence>ATLTKELNEERSKANQFLHQLMPPFIAETLREGQISEAELFDMVTVGIFDVVDFGRITARLTPKQMIKALDQLMVLVDKTVELFDAMKKLSGQGIDGLPTERWQMRVGVHTGAVVAGVVGSTLRRYCLMGDTITIAKCLQCTGEPMRVQIGHTTKVILDRLAKDEFWTERRGMVTIKNKGQRETFWLDRRPPRQSVPK</sequence>
<protein>
    <submittedName>
        <fullName evidence="11">Guanylate cyclase domain-containing protein</fullName>
    </submittedName>
</protein>
<comment type="subcellular location">
    <subcellularLocation>
        <location evidence="2">Membrane</location>
    </subcellularLocation>
</comment>
<name>A0A914WE80_9BILA</name>
<comment type="catalytic activity">
    <reaction evidence="1">
        <text>GTP = 3',5'-cyclic GMP + diphosphate</text>
        <dbReference type="Rhea" id="RHEA:13665"/>
        <dbReference type="ChEBI" id="CHEBI:33019"/>
        <dbReference type="ChEBI" id="CHEBI:37565"/>
        <dbReference type="ChEBI" id="CHEBI:57746"/>
        <dbReference type="EC" id="4.6.1.2"/>
    </reaction>
</comment>
<dbReference type="GO" id="GO:0000166">
    <property type="term" value="F:nucleotide binding"/>
    <property type="evidence" value="ECO:0007669"/>
    <property type="project" value="UniProtKB-KW"/>
</dbReference>
<feature type="domain" description="Guanylate cyclase" evidence="9">
    <location>
        <begin position="76"/>
        <end position="140"/>
    </location>
</feature>
<evidence type="ECO:0000313" key="10">
    <source>
        <dbReference type="Proteomes" id="UP000887566"/>
    </source>
</evidence>
<keyword evidence="4" id="KW-0547">Nucleotide-binding</keyword>
<proteinExistence type="predicted"/>
<dbReference type="GO" id="GO:0005886">
    <property type="term" value="C:plasma membrane"/>
    <property type="evidence" value="ECO:0007669"/>
    <property type="project" value="TreeGrafter"/>
</dbReference>
<dbReference type="InterPro" id="IPR050401">
    <property type="entry name" value="Cyclic_nucleotide_synthase"/>
</dbReference>
<keyword evidence="3" id="KW-0812">Transmembrane</keyword>
<dbReference type="GO" id="GO:0007168">
    <property type="term" value="P:receptor guanylyl cyclase signaling pathway"/>
    <property type="evidence" value="ECO:0007669"/>
    <property type="project" value="TreeGrafter"/>
</dbReference>
<dbReference type="InterPro" id="IPR001054">
    <property type="entry name" value="A/G_cyclase"/>
</dbReference>
<dbReference type="GO" id="GO:0001653">
    <property type="term" value="F:peptide receptor activity"/>
    <property type="evidence" value="ECO:0007669"/>
    <property type="project" value="TreeGrafter"/>
</dbReference>
<accession>A0A914WE80</accession>
<evidence type="ECO:0000256" key="5">
    <source>
        <dbReference type="ARBA" id="ARBA00022989"/>
    </source>
</evidence>
<evidence type="ECO:0000313" key="11">
    <source>
        <dbReference type="WBParaSite" id="PSAMB.scaffold3773size16942.g22527.t1"/>
    </source>
</evidence>
<dbReference type="Pfam" id="PF00211">
    <property type="entry name" value="Guanylate_cyc"/>
    <property type="match status" value="1"/>
</dbReference>
<dbReference type="PROSITE" id="PS50125">
    <property type="entry name" value="GUANYLATE_CYCLASE_2"/>
    <property type="match status" value="1"/>
</dbReference>
<evidence type="ECO:0000256" key="2">
    <source>
        <dbReference type="ARBA" id="ARBA00004370"/>
    </source>
</evidence>
<evidence type="ECO:0000256" key="6">
    <source>
        <dbReference type="ARBA" id="ARBA00023136"/>
    </source>
</evidence>
<dbReference type="Proteomes" id="UP000887566">
    <property type="component" value="Unplaced"/>
</dbReference>
<dbReference type="Gene3D" id="3.30.70.1230">
    <property type="entry name" value="Nucleotide cyclase"/>
    <property type="match status" value="2"/>
</dbReference>
<dbReference type="SUPFAM" id="SSF55073">
    <property type="entry name" value="Nucleotide cyclase"/>
    <property type="match status" value="1"/>
</dbReference>
<evidence type="ECO:0000256" key="4">
    <source>
        <dbReference type="ARBA" id="ARBA00022741"/>
    </source>
</evidence>
<keyword evidence="8" id="KW-0456">Lyase</keyword>
<dbReference type="WBParaSite" id="PSAMB.scaffold3773size16942.g22527.t1">
    <property type="protein sequence ID" value="PSAMB.scaffold3773size16942.g22527.t1"/>
    <property type="gene ID" value="PSAMB.scaffold3773size16942.g22527"/>
</dbReference>
<keyword evidence="6" id="KW-0472">Membrane</keyword>